<name>A0A918E716_9ACTN</name>
<accession>A0A918E716</accession>
<reference evidence="2" key="1">
    <citation type="journal article" date="2014" name="Int. J. Syst. Evol. Microbiol.">
        <title>Complete genome sequence of Corynebacterium casei LMG S-19264T (=DSM 44701T), isolated from a smear-ripened cheese.</title>
        <authorList>
            <consortium name="US DOE Joint Genome Institute (JGI-PGF)"/>
            <person name="Walter F."/>
            <person name="Albersmeier A."/>
            <person name="Kalinowski J."/>
            <person name="Ruckert C."/>
        </authorList>
    </citation>
    <scope>NUCLEOTIDE SEQUENCE</scope>
    <source>
        <strain evidence="2">CGMCC 4.7430</strain>
    </source>
</reference>
<evidence type="ECO:0000313" key="3">
    <source>
        <dbReference type="Proteomes" id="UP000660745"/>
    </source>
</evidence>
<feature type="transmembrane region" description="Helical" evidence="1">
    <location>
        <begin position="12"/>
        <end position="32"/>
    </location>
</feature>
<reference evidence="2" key="2">
    <citation type="submission" date="2020-09" db="EMBL/GenBank/DDBJ databases">
        <authorList>
            <person name="Sun Q."/>
            <person name="Zhou Y."/>
        </authorList>
    </citation>
    <scope>NUCLEOTIDE SEQUENCE</scope>
    <source>
        <strain evidence="2">CGMCC 4.7430</strain>
    </source>
</reference>
<gene>
    <name evidence="2" type="ORF">GCM10012278_42930</name>
</gene>
<keyword evidence="1" id="KW-1133">Transmembrane helix</keyword>
<dbReference type="RefSeq" id="WP_225277217.1">
    <property type="nucleotide sequence ID" value="NZ_BMNK01000007.1"/>
</dbReference>
<keyword evidence="3" id="KW-1185">Reference proteome</keyword>
<protein>
    <submittedName>
        <fullName evidence="2">Membrane protein</fullName>
    </submittedName>
</protein>
<feature type="transmembrane region" description="Helical" evidence="1">
    <location>
        <begin position="76"/>
        <end position="93"/>
    </location>
</feature>
<dbReference type="Pfam" id="PF09928">
    <property type="entry name" value="DUF2160"/>
    <property type="match status" value="1"/>
</dbReference>
<proteinExistence type="predicted"/>
<dbReference type="EMBL" id="BMNK01000007">
    <property type="protein sequence ID" value="GGP08995.1"/>
    <property type="molecule type" value="Genomic_DNA"/>
</dbReference>
<dbReference type="Proteomes" id="UP000660745">
    <property type="component" value="Unassembled WGS sequence"/>
</dbReference>
<keyword evidence="1" id="KW-0472">Membrane</keyword>
<organism evidence="2 3">
    <name type="scientific">Nonomuraea glycinis</name>
    <dbReference type="NCBI Taxonomy" id="2047744"/>
    <lineage>
        <taxon>Bacteria</taxon>
        <taxon>Bacillati</taxon>
        <taxon>Actinomycetota</taxon>
        <taxon>Actinomycetes</taxon>
        <taxon>Streptosporangiales</taxon>
        <taxon>Streptosporangiaceae</taxon>
        <taxon>Nonomuraea</taxon>
    </lineage>
</organism>
<dbReference type="AlphaFoldDB" id="A0A918E716"/>
<sequence length="94" mass="10086">MLPGLEWMVWTGPTAAVFIGLGLLLCGMAVWAKISPPVARRGFLRIETDRGDRLYIGLISAAVVLAGWIAVTDLSMWLALACAFLVALTIGLWG</sequence>
<feature type="transmembrane region" description="Helical" evidence="1">
    <location>
        <begin position="53"/>
        <end position="70"/>
    </location>
</feature>
<comment type="caution">
    <text evidence="2">The sequence shown here is derived from an EMBL/GenBank/DDBJ whole genome shotgun (WGS) entry which is preliminary data.</text>
</comment>
<evidence type="ECO:0000256" key="1">
    <source>
        <dbReference type="SAM" id="Phobius"/>
    </source>
</evidence>
<dbReference type="InterPro" id="IPR018678">
    <property type="entry name" value="DUF2160_TM"/>
</dbReference>
<evidence type="ECO:0000313" key="2">
    <source>
        <dbReference type="EMBL" id="GGP08995.1"/>
    </source>
</evidence>
<keyword evidence="1" id="KW-0812">Transmembrane</keyword>